<evidence type="ECO:0000256" key="1">
    <source>
        <dbReference type="SAM" id="SignalP"/>
    </source>
</evidence>
<dbReference type="Pfam" id="PF19313">
    <property type="entry name" value="DUF5916"/>
    <property type="match status" value="1"/>
</dbReference>
<dbReference type="Proteomes" id="UP000219048">
    <property type="component" value="Unassembled WGS sequence"/>
</dbReference>
<dbReference type="InterPro" id="IPR045670">
    <property type="entry name" value="DUF5916"/>
</dbReference>
<evidence type="ECO:0000259" key="2">
    <source>
        <dbReference type="Pfam" id="PF19313"/>
    </source>
</evidence>
<dbReference type="OrthoDB" id="9786766at2"/>
<dbReference type="Gene3D" id="2.60.40.1190">
    <property type="match status" value="1"/>
</dbReference>
<dbReference type="RefSeq" id="WP_097047522.1">
    <property type="nucleotide sequence ID" value="NZ_OBEH01000009.1"/>
</dbReference>
<reference evidence="4" key="1">
    <citation type="submission" date="2017-09" db="EMBL/GenBank/DDBJ databases">
        <authorList>
            <person name="Varghese N."/>
            <person name="Submissions S."/>
        </authorList>
    </citation>
    <scope>NUCLEOTIDE SEQUENCE [LARGE SCALE GENOMIC DNA]</scope>
    <source>
        <strain evidence="4">DSM 25885</strain>
    </source>
</reference>
<evidence type="ECO:0000313" key="4">
    <source>
        <dbReference type="Proteomes" id="UP000219048"/>
    </source>
</evidence>
<dbReference type="SUPFAM" id="SSF49344">
    <property type="entry name" value="CBD9-like"/>
    <property type="match status" value="1"/>
</dbReference>
<gene>
    <name evidence="3" type="ORF">SAMN06265377_3956</name>
</gene>
<dbReference type="CDD" id="cd09618">
    <property type="entry name" value="CBM9_like_2"/>
    <property type="match status" value="1"/>
</dbReference>
<protein>
    <recommendedName>
        <fullName evidence="2">DUF5916 domain-containing protein</fullName>
    </recommendedName>
</protein>
<evidence type="ECO:0000313" key="3">
    <source>
        <dbReference type="EMBL" id="SNZ02097.1"/>
    </source>
</evidence>
<feature type="signal peptide" evidence="1">
    <location>
        <begin position="1"/>
        <end position="19"/>
    </location>
</feature>
<sequence>MSRFYFVFAAALTPFLFFAQSQPKSFTVKYISQPIKVDGILDESVWETADSAHNFNQNFPSDSILATQKTDIKMLFDDTTLYIGIRQETQGKDYITPSLRRDYRAGGSDNISLLFDTFNDGTNAFLFGINPLGVRREALISGGGSDRNGFTTSWDVKWRGESKIHDNYYISELAIPLTSFKFREGETKWRFNSYRFDMQANERSTWIRIPQNQFIVSLAFMGDMIFERPLGKSRTPLAIIPYLNGFSGKDYENDDSKNNVKVGGDAKIAIGNGMNLDITVNPDFSQVEVDNFITNLTRFEVSLPERRQFFIDNSDLFGNFGGRRDSNPFFSRRIGIAKDKDDNTIENRIIGGVRLSGKLNNNLRLGFLSIQTEEDAENEIASNNNMMLTLQQKVFSRSNIGMFFINRQTFDSPDFLDESEEYNRVVGMDYNLASADNVWRGKIYGHKSFQPDDSEGNYSTGAFLAYNSKNYGGFVDAVYVDEEFQSDLGFIPRKDIFKVAGSVNRNFWPKSQDSKINNHGFEIFSIFTWRPNLEYQNTDHMINVEWGAEFNNLSELEASYTNNFIFLTDEFEPTGKDDAVALPANTGYYFNVFELEYRSDRRKAFSYSLEPSYGGFFNGTRYSLEADLNLRFQPKINMSLGLNYDHINLPSPHSRADIWLVAPRVDITFSKSVFWSTLVQYSNQRDNLGFNSRLQWRFAPLSDLFLVYNDNYFVNSFMPRNRSINLKLTYWLNI</sequence>
<feature type="chain" id="PRO_5012583338" description="DUF5916 domain-containing protein" evidence="1">
    <location>
        <begin position="20"/>
        <end position="734"/>
    </location>
</feature>
<keyword evidence="1" id="KW-0732">Signal</keyword>
<proteinExistence type="predicted"/>
<dbReference type="AlphaFoldDB" id="A0A285MZW3"/>
<dbReference type="EMBL" id="OBEH01000009">
    <property type="protein sequence ID" value="SNZ02097.1"/>
    <property type="molecule type" value="Genomic_DNA"/>
</dbReference>
<feature type="domain" description="DUF5916" evidence="2">
    <location>
        <begin position="236"/>
        <end position="646"/>
    </location>
</feature>
<organism evidence="3 4">
    <name type="scientific">Flagellimonas pacifica</name>
    <dbReference type="NCBI Taxonomy" id="1247520"/>
    <lineage>
        <taxon>Bacteria</taxon>
        <taxon>Pseudomonadati</taxon>
        <taxon>Bacteroidota</taxon>
        <taxon>Flavobacteriia</taxon>
        <taxon>Flavobacteriales</taxon>
        <taxon>Flavobacteriaceae</taxon>
        <taxon>Flagellimonas</taxon>
    </lineage>
</organism>
<name>A0A285MZW3_9FLAO</name>
<accession>A0A285MZW3</accession>
<keyword evidence="4" id="KW-1185">Reference proteome</keyword>